<dbReference type="Proteomes" id="UP000754644">
    <property type="component" value="Unassembled WGS sequence"/>
</dbReference>
<dbReference type="EMBL" id="JABMOJ010000565">
    <property type="protein sequence ID" value="NQV66696.1"/>
    <property type="molecule type" value="Genomic_DNA"/>
</dbReference>
<gene>
    <name evidence="1" type="ORF">HQ497_15160</name>
</gene>
<evidence type="ECO:0000313" key="2">
    <source>
        <dbReference type="Proteomes" id="UP000754644"/>
    </source>
</evidence>
<evidence type="ECO:0000313" key="1">
    <source>
        <dbReference type="EMBL" id="NQV66696.1"/>
    </source>
</evidence>
<reference evidence="1" key="1">
    <citation type="submission" date="2020-05" db="EMBL/GenBank/DDBJ databases">
        <title>Sulfur intermediates as new biogeochemical hubs in an aquatic model microbial ecosystem.</title>
        <authorList>
            <person name="Vigneron A."/>
        </authorList>
    </citation>
    <scope>NUCLEOTIDE SEQUENCE</scope>
    <source>
        <strain evidence="1">Bin.250</strain>
    </source>
</reference>
<comment type="caution">
    <text evidence="1">The sequence shown here is derived from an EMBL/GenBank/DDBJ whole genome shotgun (WGS) entry which is preliminary data.</text>
</comment>
<organism evidence="1 2">
    <name type="scientific">SAR86 cluster bacterium</name>
    <dbReference type="NCBI Taxonomy" id="2030880"/>
    <lineage>
        <taxon>Bacteria</taxon>
        <taxon>Pseudomonadati</taxon>
        <taxon>Pseudomonadota</taxon>
        <taxon>Gammaproteobacteria</taxon>
        <taxon>SAR86 cluster</taxon>
    </lineage>
</organism>
<dbReference type="AlphaFoldDB" id="A0A972W082"/>
<accession>A0A972W082</accession>
<protein>
    <submittedName>
        <fullName evidence="1">Uncharacterized protein</fullName>
    </submittedName>
</protein>
<proteinExistence type="predicted"/>
<name>A0A972W082_9GAMM</name>
<sequence>MSNVITTSLLCIAVLTSCASKTREVPALKIAPLADFSGSWEIDYEHTENPQDRLSYLYEIAQSQFEQQQKMKTDRDGARPASGNSLRDLSAVIKLGTLADASTQSTVLTIDQSLDYISVKRSGDYALTCDFLAPANDLAIGQESCGLDSNGQLVFATQLPEGLTVINRYSLARGSQTFESKRLMVSTTLVSAKMGQSFSLNRVYRLFPPGKGLYACEYTLEKKKVCRLRQDDTAVTDD</sequence>